<dbReference type="AlphaFoldDB" id="A0A8D8LEQ0"/>
<dbReference type="EMBL" id="HBUF01014367">
    <property type="protein sequence ID" value="CAG6609236.1"/>
    <property type="molecule type" value="Transcribed_RNA"/>
</dbReference>
<dbReference type="EMBL" id="HBUF01014385">
    <property type="protein sequence ID" value="CAG6609376.1"/>
    <property type="molecule type" value="Transcribed_RNA"/>
</dbReference>
<dbReference type="EMBL" id="HBUF01014376">
    <property type="protein sequence ID" value="CAG6609301.1"/>
    <property type="molecule type" value="Transcribed_RNA"/>
</dbReference>
<evidence type="ECO:0000313" key="1">
    <source>
        <dbReference type="EMBL" id="CAG6609344.1"/>
    </source>
</evidence>
<dbReference type="EMBL" id="HBUF01014368">
    <property type="protein sequence ID" value="CAG6609243.1"/>
    <property type="molecule type" value="Transcribed_RNA"/>
</dbReference>
<sequence>MLTSCSSLTLNPRHQLLRIMCHDWWESVEEPRMLSNTSWRGLRRHRATMSSLPSYTRFTIPTLPDIPTGVILYSQTPQPHTKYWTCPLTSGPCGTCSPAWAPSGPVWSKA</sequence>
<name>A0A8D8LEQ0_9HEMI</name>
<dbReference type="EMBL" id="HBUF01014377">
    <property type="protein sequence ID" value="CAG6609308.1"/>
    <property type="molecule type" value="Transcribed_RNA"/>
</dbReference>
<accession>A0A8D8LEQ0</accession>
<protein>
    <submittedName>
        <fullName evidence="1">Uncharacterized protein</fullName>
    </submittedName>
</protein>
<dbReference type="EMBL" id="HBUF01014382">
    <property type="protein sequence ID" value="CAG6609348.1"/>
    <property type="molecule type" value="Transcribed_RNA"/>
</dbReference>
<reference evidence="1" key="1">
    <citation type="submission" date="2021-05" db="EMBL/GenBank/DDBJ databases">
        <authorList>
            <person name="Alioto T."/>
            <person name="Alioto T."/>
            <person name="Gomez Garrido J."/>
        </authorList>
    </citation>
    <scope>NUCLEOTIDE SEQUENCE</scope>
</reference>
<dbReference type="EMBL" id="HBUF01014381">
    <property type="protein sequence ID" value="CAG6609344.1"/>
    <property type="molecule type" value="Transcribed_RNA"/>
</dbReference>
<proteinExistence type="predicted"/>
<organism evidence="1">
    <name type="scientific">Cacopsylla melanoneura</name>
    <dbReference type="NCBI Taxonomy" id="428564"/>
    <lineage>
        <taxon>Eukaryota</taxon>
        <taxon>Metazoa</taxon>
        <taxon>Ecdysozoa</taxon>
        <taxon>Arthropoda</taxon>
        <taxon>Hexapoda</taxon>
        <taxon>Insecta</taxon>
        <taxon>Pterygota</taxon>
        <taxon>Neoptera</taxon>
        <taxon>Paraneoptera</taxon>
        <taxon>Hemiptera</taxon>
        <taxon>Sternorrhyncha</taxon>
        <taxon>Psylloidea</taxon>
        <taxon>Psyllidae</taxon>
        <taxon>Psyllinae</taxon>
        <taxon>Cacopsylla</taxon>
    </lineage>
</organism>